<sequence length="148" mass="16245">MNYVVDSVEFENHWTTMLFTISVNSCCSSMVWKSSPYVPVVALSPIPALYVVLFIFSIYTLHRRSPAPPRVLPITAWIMFVLTTCGTLIVISMTGISMRMNYLLVQGSEGGSARLLTLYHALALAQDVILAINNYIVAISSGDHGGQS</sequence>
<feature type="transmembrane region" description="Helical" evidence="1">
    <location>
        <begin position="37"/>
        <end position="59"/>
    </location>
</feature>
<protein>
    <submittedName>
        <fullName evidence="2">Uncharacterized protein</fullName>
    </submittedName>
</protein>
<dbReference type="EMBL" id="JARJLG010000011">
    <property type="protein sequence ID" value="KAJ7776974.1"/>
    <property type="molecule type" value="Genomic_DNA"/>
</dbReference>
<organism evidence="2 3">
    <name type="scientific">Mycena maculata</name>
    <dbReference type="NCBI Taxonomy" id="230809"/>
    <lineage>
        <taxon>Eukaryota</taxon>
        <taxon>Fungi</taxon>
        <taxon>Dikarya</taxon>
        <taxon>Basidiomycota</taxon>
        <taxon>Agaricomycotina</taxon>
        <taxon>Agaricomycetes</taxon>
        <taxon>Agaricomycetidae</taxon>
        <taxon>Agaricales</taxon>
        <taxon>Marasmiineae</taxon>
        <taxon>Mycenaceae</taxon>
        <taxon>Mycena</taxon>
    </lineage>
</organism>
<dbReference type="AlphaFoldDB" id="A0AAD7NVS0"/>
<comment type="caution">
    <text evidence="2">The sequence shown here is derived from an EMBL/GenBank/DDBJ whole genome shotgun (WGS) entry which is preliminary data.</text>
</comment>
<accession>A0AAD7NVS0</accession>
<proteinExistence type="predicted"/>
<evidence type="ECO:0000256" key="1">
    <source>
        <dbReference type="SAM" id="Phobius"/>
    </source>
</evidence>
<feature type="transmembrane region" description="Helical" evidence="1">
    <location>
        <begin position="71"/>
        <end position="98"/>
    </location>
</feature>
<reference evidence="2" key="1">
    <citation type="submission" date="2023-03" db="EMBL/GenBank/DDBJ databases">
        <title>Massive genome expansion in bonnet fungi (Mycena s.s.) driven by repeated elements and novel gene families across ecological guilds.</title>
        <authorList>
            <consortium name="Lawrence Berkeley National Laboratory"/>
            <person name="Harder C.B."/>
            <person name="Miyauchi S."/>
            <person name="Viragh M."/>
            <person name="Kuo A."/>
            <person name="Thoen E."/>
            <person name="Andreopoulos B."/>
            <person name="Lu D."/>
            <person name="Skrede I."/>
            <person name="Drula E."/>
            <person name="Henrissat B."/>
            <person name="Morin E."/>
            <person name="Kohler A."/>
            <person name="Barry K."/>
            <person name="LaButti K."/>
            <person name="Morin E."/>
            <person name="Salamov A."/>
            <person name="Lipzen A."/>
            <person name="Mereny Z."/>
            <person name="Hegedus B."/>
            <person name="Baldrian P."/>
            <person name="Stursova M."/>
            <person name="Weitz H."/>
            <person name="Taylor A."/>
            <person name="Grigoriev I.V."/>
            <person name="Nagy L.G."/>
            <person name="Martin F."/>
            <person name="Kauserud H."/>
        </authorList>
    </citation>
    <scope>NUCLEOTIDE SEQUENCE</scope>
    <source>
        <strain evidence="2">CBHHK188m</strain>
    </source>
</reference>
<keyword evidence="1" id="KW-0472">Membrane</keyword>
<evidence type="ECO:0000313" key="2">
    <source>
        <dbReference type="EMBL" id="KAJ7776974.1"/>
    </source>
</evidence>
<gene>
    <name evidence="2" type="ORF">DFH07DRAFT_766659</name>
</gene>
<keyword evidence="1" id="KW-0812">Transmembrane</keyword>
<keyword evidence="1" id="KW-1133">Transmembrane helix</keyword>
<keyword evidence="3" id="KW-1185">Reference proteome</keyword>
<dbReference type="Proteomes" id="UP001215280">
    <property type="component" value="Unassembled WGS sequence"/>
</dbReference>
<name>A0AAD7NVS0_9AGAR</name>
<evidence type="ECO:0000313" key="3">
    <source>
        <dbReference type="Proteomes" id="UP001215280"/>
    </source>
</evidence>